<keyword evidence="5" id="KW-0472">Membrane</keyword>
<evidence type="ECO:0000256" key="1">
    <source>
        <dbReference type="ARBA" id="ARBA00022737"/>
    </source>
</evidence>
<evidence type="ECO:0000256" key="2">
    <source>
        <dbReference type="ARBA" id="ARBA00022748"/>
    </source>
</evidence>
<dbReference type="SMART" id="SM00028">
    <property type="entry name" value="TPR"/>
    <property type="match status" value="1"/>
</dbReference>
<dbReference type="Pfam" id="PF23892">
    <property type="entry name" value="Ig_CycH"/>
    <property type="match status" value="1"/>
</dbReference>
<dbReference type="Gene3D" id="1.25.40.10">
    <property type="entry name" value="Tetratricopeptide repeat domain"/>
    <property type="match status" value="1"/>
</dbReference>
<evidence type="ECO:0000259" key="6">
    <source>
        <dbReference type="Pfam" id="PF23892"/>
    </source>
</evidence>
<sequence>MAVFIALSLVLGLLVLATLLRPLWPQARGVALGIGLVVLASAALLYRLLGTPQALDAAARQAPATLEDAVTQLQAALARDPRQPEGWALLGQAYLHMDRPAQAADALARAAALAPNDPDILTEAAQARALAAPEHGFDARARAWLDAALKANPAHQRARWFLGVAQRQRGENAQAAATWEPLLAQVDAVTAARLRPEINAARQQAGLPPLAEAAAPAPLLVAQVRLDPALAARLRQSPQASVFVIARQVGGPPMPVAVQKHPASALPLEVKLSDADSPMPTLKLSQLRAVELVARLSASGQAMRQDGDLESAPVRVALPANKPITLVIPAH</sequence>
<organism evidence="8 9">
    <name type="scientific">Thermomonas haemolytica</name>
    <dbReference type="NCBI Taxonomy" id="141949"/>
    <lineage>
        <taxon>Bacteria</taxon>
        <taxon>Pseudomonadati</taxon>
        <taxon>Pseudomonadota</taxon>
        <taxon>Gammaproteobacteria</taxon>
        <taxon>Lysobacterales</taxon>
        <taxon>Lysobacteraceae</taxon>
        <taxon>Thermomonas</taxon>
    </lineage>
</organism>
<keyword evidence="3 4" id="KW-0802">TPR repeat</keyword>
<feature type="repeat" description="TPR" evidence="4">
    <location>
        <begin position="84"/>
        <end position="117"/>
    </location>
</feature>
<evidence type="ECO:0000256" key="4">
    <source>
        <dbReference type="PROSITE-ProRule" id="PRU00339"/>
    </source>
</evidence>
<evidence type="ECO:0000256" key="5">
    <source>
        <dbReference type="SAM" id="Phobius"/>
    </source>
</evidence>
<dbReference type="InterPro" id="IPR056413">
    <property type="entry name" value="TPR_CcmH_CycH"/>
</dbReference>
<dbReference type="InterPro" id="IPR011990">
    <property type="entry name" value="TPR-like_helical_dom_sf"/>
</dbReference>
<comment type="caution">
    <text evidence="8">The sequence shown here is derived from an EMBL/GenBank/DDBJ whole genome shotgun (WGS) entry which is preliminary data.</text>
</comment>
<evidence type="ECO:0000256" key="3">
    <source>
        <dbReference type="ARBA" id="ARBA00022803"/>
    </source>
</evidence>
<dbReference type="EMBL" id="SMAP01000004">
    <property type="protein sequence ID" value="TCT24476.1"/>
    <property type="molecule type" value="Genomic_DNA"/>
</dbReference>
<keyword evidence="5" id="KW-1133">Transmembrane helix</keyword>
<dbReference type="PANTHER" id="PTHR47870:SF1">
    <property type="entry name" value="CYTOCHROME C-TYPE BIOGENESIS PROTEIN CCMH"/>
    <property type="match status" value="1"/>
</dbReference>
<name>A0A4R3N8E2_9GAMM</name>
<dbReference type="AlphaFoldDB" id="A0A4R3N8E2"/>
<keyword evidence="5" id="KW-0812">Transmembrane</keyword>
<feature type="transmembrane region" description="Helical" evidence="5">
    <location>
        <begin position="27"/>
        <end position="46"/>
    </location>
</feature>
<dbReference type="PANTHER" id="PTHR47870">
    <property type="entry name" value="CYTOCHROME C-TYPE BIOGENESIS PROTEIN CCMH"/>
    <property type="match status" value="1"/>
</dbReference>
<dbReference type="SUPFAM" id="SSF48452">
    <property type="entry name" value="TPR-like"/>
    <property type="match status" value="1"/>
</dbReference>
<dbReference type="InterPro" id="IPR019734">
    <property type="entry name" value="TPR_rpt"/>
</dbReference>
<dbReference type="PROSITE" id="PS50005">
    <property type="entry name" value="TPR"/>
    <property type="match status" value="1"/>
</dbReference>
<evidence type="ECO:0000313" key="8">
    <source>
        <dbReference type="EMBL" id="TCT24476.1"/>
    </source>
</evidence>
<dbReference type="InterPro" id="IPR051263">
    <property type="entry name" value="C-type_cytochrome_biogenesis"/>
</dbReference>
<evidence type="ECO:0000313" key="9">
    <source>
        <dbReference type="Proteomes" id="UP000295414"/>
    </source>
</evidence>
<feature type="domain" description="Cytochrome c-type biogenesis protein H Ig-like" evidence="6">
    <location>
        <begin position="222"/>
        <end position="328"/>
    </location>
</feature>
<accession>A0A4R3N8E2</accession>
<gene>
    <name evidence="8" type="ORF">EDC34_104165</name>
</gene>
<reference evidence="8 9" key="1">
    <citation type="submission" date="2019-03" db="EMBL/GenBank/DDBJ databases">
        <title>Genomic Encyclopedia of Type Strains, Phase IV (KMG-IV): sequencing the most valuable type-strain genomes for metagenomic binning, comparative biology and taxonomic classification.</title>
        <authorList>
            <person name="Goeker M."/>
        </authorList>
    </citation>
    <scope>NUCLEOTIDE SEQUENCE [LARGE SCALE GENOMIC DNA]</scope>
    <source>
        <strain evidence="8 9">DSM 13605</strain>
    </source>
</reference>
<dbReference type="Pfam" id="PF23914">
    <property type="entry name" value="TPR_CcmH_CycH"/>
    <property type="match status" value="1"/>
</dbReference>
<keyword evidence="1" id="KW-0677">Repeat</keyword>
<dbReference type="OrthoDB" id="9776053at2"/>
<keyword evidence="9" id="KW-1185">Reference proteome</keyword>
<keyword evidence="2" id="KW-0201">Cytochrome c-type biogenesis</keyword>
<protein>
    <submittedName>
        <fullName evidence="8">Cytochrome c-type biogenesis protein CcmH</fullName>
    </submittedName>
</protein>
<dbReference type="Proteomes" id="UP000295414">
    <property type="component" value="Unassembled WGS sequence"/>
</dbReference>
<proteinExistence type="predicted"/>
<dbReference type="InterPro" id="IPR056412">
    <property type="entry name" value="Ig_CycH"/>
</dbReference>
<feature type="domain" description="Cytochrome c-type biogenesis protein H TPR" evidence="7">
    <location>
        <begin position="66"/>
        <end position="188"/>
    </location>
</feature>
<dbReference type="RefSeq" id="WP_114960899.1">
    <property type="nucleotide sequence ID" value="NZ_MSZW01000019.1"/>
</dbReference>
<dbReference type="GO" id="GO:0017004">
    <property type="term" value="P:cytochrome complex assembly"/>
    <property type="evidence" value="ECO:0007669"/>
    <property type="project" value="UniProtKB-KW"/>
</dbReference>
<evidence type="ECO:0000259" key="7">
    <source>
        <dbReference type="Pfam" id="PF23914"/>
    </source>
</evidence>